<feature type="chain" id="PRO_5011991716" description="Metal-dependent hydrolase" evidence="1">
    <location>
        <begin position="19"/>
        <end position="275"/>
    </location>
</feature>
<evidence type="ECO:0000313" key="2">
    <source>
        <dbReference type="EMBL" id="SMX42251.1"/>
    </source>
</evidence>
<evidence type="ECO:0000256" key="1">
    <source>
        <dbReference type="SAM" id="SignalP"/>
    </source>
</evidence>
<evidence type="ECO:0000313" key="3">
    <source>
        <dbReference type="Proteomes" id="UP000207598"/>
    </source>
</evidence>
<keyword evidence="3" id="KW-1185">Reference proteome</keyword>
<dbReference type="PANTHER" id="PTHR39189:SF1">
    <property type="entry name" value="UPF0173 METAL-DEPENDENT HYDROLASE YTKL"/>
    <property type="match status" value="1"/>
</dbReference>
<organism evidence="2 3">
    <name type="scientific">Maliponia aquimaris</name>
    <dbReference type="NCBI Taxonomy" id="1673631"/>
    <lineage>
        <taxon>Bacteria</taxon>
        <taxon>Pseudomonadati</taxon>
        <taxon>Pseudomonadota</taxon>
        <taxon>Alphaproteobacteria</taxon>
        <taxon>Rhodobacterales</taxon>
        <taxon>Paracoccaceae</taxon>
        <taxon>Maliponia</taxon>
    </lineage>
</organism>
<reference evidence="2 3" key="1">
    <citation type="submission" date="2017-05" db="EMBL/GenBank/DDBJ databases">
        <authorList>
            <person name="Song R."/>
            <person name="Chenine A.L."/>
            <person name="Ruprecht R.M."/>
        </authorList>
    </citation>
    <scope>NUCLEOTIDE SEQUENCE [LARGE SCALE GENOMIC DNA]</scope>
    <source>
        <strain evidence="2 3">CECT 8898</strain>
    </source>
</reference>
<dbReference type="InterPro" id="IPR036866">
    <property type="entry name" value="RibonucZ/Hydroxyglut_hydro"/>
</dbReference>
<dbReference type="PANTHER" id="PTHR39189">
    <property type="entry name" value="UPF0173 METAL-DEPENDENT HYDROLASE YTKL"/>
    <property type="match status" value="1"/>
</dbReference>
<feature type="signal peptide" evidence="1">
    <location>
        <begin position="1"/>
        <end position="18"/>
    </location>
</feature>
<dbReference type="Gene3D" id="3.60.15.10">
    <property type="entry name" value="Ribonuclease Z/Hydroxyacylglutathione hydrolase-like"/>
    <property type="match status" value="1"/>
</dbReference>
<keyword evidence="1" id="KW-0732">Signal</keyword>
<protein>
    <recommendedName>
        <fullName evidence="4">Metal-dependent hydrolase</fullName>
    </recommendedName>
</protein>
<proteinExistence type="predicted"/>
<name>A0A238KHH9_9RHOB</name>
<dbReference type="Proteomes" id="UP000207598">
    <property type="component" value="Unassembled WGS sequence"/>
</dbReference>
<gene>
    <name evidence="2" type="ORF">MAA8898_02557</name>
</gene>
<evidence type="ECO:0008006" key="4">
    <source>
        <dbReference type="Google" id="ProtNLM"/>
    </source>
</evidence>
<dbReference type="Pfam" id="PF13483">
    <property type="entry name" value="Lactamase_B_3"/>
    <property type="match status" value="1"/>
</dbReference>
<dbReference type="OrthoDB" id="7343000at2"/>
<dbReference type="SUPFAM" id="SSF56281">
    <property type="entry name" value="Metallo-hydrolase/oxidoreductase"/>
    <property type="match status" value="1"/>
</dbReference>
<sequence length="275" mass="30227">MIRLAAALLCLTATATLAQEQRRPSHCIAIADAAPGLEYLHKASWTDPLPEYSLRIHYIAHASFLIQTRGGLEAVTDFNGFIGNTRLIPDIVTMNHAHETHWTTAIDPAIPHVLRGWGQEFGAGIDHHLDLGEMLVRNVSTDIRSAFGGDEPRGNSIFIFEAEGLCVAHLGHLHHEPTDMQYAALGRADVLMVPVDGGYTLPLSTVERIVDRLKSSIVIPMHWFSGYALEAFLAGVGDTFVIDRRDTATLEVSLRSLPSRPTVIVLQPRFLSDPD</sequence>
<dbReference type="EMBL" id="FXYF01000006">
    <property type="protein sequence ID" value="SMX42251.1"/>
    <property type="molecule type" value="Genomic_DNA"/>
</dbReference>
<accession>A0A238KHH9</accession>
<dbReference type="RefSeq" id="WP_094021382.1">
    <property type="nucleotide sequence ID" value="NZ_FXYF01000006.1"/>
</dbReference>
<dbReference type="AlphaFoldDB" id="A0A238KHH9"/>